<protein>
    <submittedName>
        <fullName evidence="3">Alpha/beta fold hydrolase</fullName>
    </submittedName>
</protein>
<dbReference type="InterPro" id="IPR050266">
    <property type="entry name" value="AB_hydrolase_sf"/>
</dbReference>
<feature type="region of interest" description="Disordered" evidence="1">
    <location>
        <begin position="1"/>
        <end position="23"/>
    </location>
</feature>
<dbReference type="PRINTS" id="PR00111">
    <property type="entry name" value="ABHYDROLASE"/>
</dbReference>
<evidence type="ECO:0000256" key="1">
    <source>
        <dbReference type="SAM" id="MobiDB-lite"/>
    </source>
</evidence>
<dbReference type="RefSeq" id="WP_282535996.1">
    <property type="nucleotide sequence ID" value="NZ_JASCIS010000014.1"/>
</dbReference>
<sequence length="272" mass="28354">MTQDTAAAPRLLHHRVDGPDSAPPLLMGPSLGTSMAVWNAQVPALARHHRVVRWDLPGHGGSPTRLLPDSSPGASTVGDLGGLVLDLADAFGIERFAYAGISLGGAVGTWLAVHHADRVARLALVCSSAHFGAAGPWRERAELVRLKGTEPLLSTSPSRWFADPLTAETSLGRALLRNLAEADPSGYAACCDALADYDLRHGLARITAPTLVIGGCYDVATPLEHASELAAGIPEGTLTTVSTGHLAVEQPRAVTSALLAHLRANGTVSMTR</sequence>
<dbReference type="SUPFAM" id="SSF53474">
    <property type="entry name" value="alpha/beta-Hydrolases"/>
    <property type="match status" value="1"/>
</dbReference>
<dbReference type="Gene3D" id="3.40.50.1820">
    <property type="entry name" value="alpha/beta hydrolase"/>
    <property type="match status" value="1"/>
</dbReference>
<feature type="domain" description="AB hydrolase-1" evidence="2">
    <location>
        <begin position="23"/>
        <end position="249"/>
    </location>
</feature>
<keyword evidence="4" id="KW-1185">Reference proteome</keyword>
<dbReference type="Proteomes" id="UP001237105">
    <property type="component" value="Unassembled WGS sequence"/>
</dbReference>
<keyword evidence="3" id="KW-0378">Hydrolase</keyword>
<reference evidence="3 4" key="1">
    <citation type="submission" date="2023-05" db="EMBL/GenBank/DDBJ databases">
        <title>Draft genome sequence of Streptomyces sp. B-S-A12 isolated from a cave soil in Thailand.</title>
        <authorList>
            <person name="Chamroensaksri N."/>
            <person name="Muangham S."/>
        </authorList>
    </citation>
    <scope>NUCLEOTIDE SEQUENCE [LARGE SCALE GENOMIC DNA]</scope>
    <source>
        <strain evidence="3 4">B-S-A12</strain>
    </source>
</reference>
<dbReference type="Pfam" id="PF00561">
    <property type="entry name" value="Abhydrolase_1"/>
    <property type="match status" value="1"/>
</dbReference>
<comment type="caution">
    <text evidence="3">The sequence shown here is derived from an EMBL/GenBank/DDBJ whole genome shotgun (WGS) entry which is preliminary data.</text>
</comment>
<organism evidence="3 4">
    <name type="scientific">Streptomyces luteolus</name>
    <dbReference type="NCBI Taxonomy" id="3043615"/>
    <lineage>
        <taxon>Bacteria</taxon>
        <taxon>Bacillati</taxon>
        <taxon>Actinomycetota</taxon>
        <taxon>Actinomycetes</taxon>
        <taxon>Kitasatosporales</taxon>
        <taxon>Streptomycetaceae</taxon>
        <taxon>Streptomyces</taxon>
    </lineage>
</organism>
<accession>A0ABT6SYC5</accession>
<dbReference type="PANTHER" id="PTHR43798">
    <property type="entry name" value="MONOACYLGLYCEROL LIPASE"/>
    <property type="match status" value="1"/>
</dbReference>
<dbReference type="EMBL" id="JASCIS010000014">
    <property type="protein sequence ID" value="MDI3420113.1"/>
    <property type="molecule type" value="Genomic_DNA"/>
</dbReference>
<dbReference type="InterPro" id="IPR000073">
    <property type="entry name" value="AB_hydrolase_1"/>
</dbReference>
<name>A0ABT6SYC5_9ACTN</name>
<dbReference type="InterPro" id="IPR029058">
    <property type="entry name" value="AB_hydrolase_fold"/>
</dbReference>
<proteinExistence type="predicted"/>
<dbReference type="GO" id="GO:0016787">
    <property type="term" value="F:hydrolase activity"/>
    <property type="evidence" value="ECO:0007669"/>
    <property type="project" value="UniProtKB-KW"/>
</dbReference>
<evidence type="ECO:0000313" key="3">
    <source>
        <dbReference type="EMBL" id="MDI3420113.1"/>
    </source>
</evidence>
<gene>
    <name evidence="3" type="ORF">QIT00_16345</name>
</gene>
<evidence type="ECO:0000313" key="4">
    <source>
        <dbReference type="Proteomes" id="UP001237105"/>
    </source>
</evidence>
<evidence type="ECO:0000259" key="2">
    <source>
        <dbReference type="Pfam" id="PF00561"/>
    </source>
</evidence>